<comment type="caution">
    <text evidence="1">The sequence shown here is derived from an EMBL/GenBank/DDBJ whole genome shotgun (WGS) entry which is preliminary data.</text>
</comment>
<organism evidence="1 2">
    <name type="scientific">Streptomyces glomeratus</name>
    <dbReference type="NCBI Taxonomy" id="284452"/>
    <lineage>
        <taxon>Bacteria</taxon>
        <taxon>Bacillati</taxon>
        <taxon>Actinomycetota</taxon>
        <taxon>Actinomycetes</taxon>
        <taxon>Kitasatosporales</taxon>
        <taxon>Streptomycetaceae</taxon>
        <taxon>Streptomyces</taxon>
    </lineage>
</organism>
<evidence type="ECO:0000313" key="1">
    <source>
        <dbReference type="EMBL" id="GAA3077640.1"/>
    </source>
</evidence>
<gene>
    <name evidence="1" type="ORF">GCM10010448_69710</name>
</gene>
<protein>
    <submittedName>
        <fullName evidence="1">Uncharacterized protein</fullName>
    </submittedName>
</protein>
<reference evidence="2" key="1">
    <citation type="journal article" date="2019" name="Int. J. Syst. Evol. Microbiol.">
        <title>The Global Catalogue of Microorganisms (GCM) 10K type strain sequencing project: providing services to taxonomists for standard genome sequencing and annotation.</title>
        <authorList>
            <consortium name="The Broad Institute Genomics Platform"/>
            <consortium name="The Broad Institute Genome Sequencing Center for Infectious Disease"/>
            <person name="Wu L."/>
            <person name="Ma J."/>
        </authorList>
    </citation>
    <scope>NUCLEOTIDE SEQUENCE [LARGE SCALE GENOMIC DNA]</scope>
    <source>
        <strain evidence="2">JCM 9091</strain>
    </source>
</reference>
<keyword evidence="2" id="KW-1185">Reference proteome</keyword>
<proteinExistence type="predicted"/>
<dbReference type="EMBL" id="BAAAUF010000098">
    <property type="protein sequence ID" value="GAA3077640.1"/>
    <property type="molecule type" value="Genomic_DNA"/>
</dbReference>
<sequence length="63" mass="7262">MRKGALRGLRDLSCQLFDHLRDDPLSAYVLQHFDKCWMDCRIRLSGVWGAGQADRSLDLREGL</sequence>
<dbReference type="Proteomes" id="UP001501532">
    <property type="component" value="Unassembled WGS sequence"/>
</dbReference>
<evidence type="ECO:0000313" key="2">
    <source>
        <dbReference type="Proteomes" id="UP001501532"/>
    </source>
</evidence>
<accession>A0ABP6M584</accession>
<name>A0ABP6M584_9ACTN</name>